<keyword evidence="3" id="KW-1185">Reference proteome</keyword>
<proteinExistence type="predicted"/>
<evidence type="ECO:0000256" key="1">
    <source>
        <dbReference type="SAM" id="MobiDB-lite"/>
    </source>
</evidence>
<evidence type="ECO:0000313" key="2">
    <source>
        <dbReference type="EMBL" id="VUZ56528.1"/>
    </source>
</evidence>
<feature type="region of interest" description="Disordered" evidence="1">
    <location>
        <begin position="142"/>
        <end position="178"/>
    </location>
</feature>
<dbReference type="Proteomes" id="UP000321570">
    <property type="component" value="Unassembled WGS sequence"/>
</dbReference>
<name>A0A564ZCD9_HYMDI</name>
<organism evidence="2 3">
    <name type="scientific">Hymenolepis diminuta</name>
    <name type="common">Rat tapeworm</name>
    <dbReference type="NCBI Taxonomy" id="6216"/>
    <lineage>
        <taxon>Eukaryota</taxon>
        <taxon>Metazoa</taxon>
        <taxon>Spiralia</taxon>
        <taxon>Lophotrochozoa</taxon>
        <taxon>Platyhelminthes</taxon>
        <taxon>Cestoda</taxon>
        <taxon>Eucestoda</taxon>
        <taxon>Cyclophyllidea</taxon>
        <taxon>Hymenolepididae</taxon>
        <taxon>Hymenolepis</taxon>
    </lineage>
</organism>
<reference evidence="2 3" key="1">
    <citation type="submission" date="2019-07" db="EMBL/GenBank/DDBJ databases">
        <authorList>
            <person name="Jastrzebski P J."/>
            <person name="Paukszto L."/>
            <person name="Jastrzebski P J."/>
        </authorList>
    </citation>
    <scope>NUCLEOTIDE SEQUENCE [LARGE SCALE GENOMIC DNA]</scope>
    <source>
        <strain evidence="2 3">WMS-il1</strain>
    </source>
</reference>
<feature type="compositionally biased region" description="Low complexity" evidence="1">
    <location>
        <begin position="81"/>
        <end position="92"/>
    </location>
</feature>
<evidence type="ECO:0000313" key="3">
    <source>
        <dbReference type="Proteomes" id="UP000321570"/>
    </source>
</evidence>
<feature type="region of interest" description="Disordered" evidence="1">
    <location>
        <begin position="77"/>
        <end position="126"/>
    </location>
</feature>
<dbReference type="AlphaFoldDB" id="A0A564ZCD9"/>
<sequence>MCLDESSSFPHIYITFQLVYIFLGAKATIRDYSGRLPVSYLPDTDAGRRLKSVFRCQYAKMLEGLPLLSNLVIESQPVPPSHSAHPTTPTISQLPPMAPLNSIPPPAAAEHVDSKSPNQPMKPSALKHGKFFACGSFRRKPSIRKERNASTPGCSELDDNQIISRDDLPPTTPTRITDFPALARRSSVSRPGLGASEYSRMVYSTIQRRKTERGKNYNPTNPENQQTSFRRLSTLQSSLLIDGKGAPQPIADQTETESIQMPSPPITPRLLRSQNRANFVLPPPPNPTTN</sequence>
<feature type="region of interest" description="Disordered" evidence="1">
    <location>
        <begin position="209"/>
        <end position="229"/>
    </location>
</feature>
<protein>
    <submittedName>
        <fullName evidence="2">Uncharacterized protein</fullName>
    </submittedName>
</protein>
<feature type="region of interest" description="Disordered" evidence="1">
    <location>
        <begin position="244"/>
        <end position="269"/>
    </location>
</feature>
<feature type="compositionally biased region" description="Pro residues" evidence="1">
    <location>
        <begin position="96"/>
        <end position="107"/>
    </location>
</feature>
<feature type="compositionally biased region" description="Polar residues" evidence="1">
    <location>
        <begin position="251"/>
        <end position="261"/>
    </location>
</feature>
<accession>A0A564ZCD9</accession>
<dbReference type="EMBL" id="CABIJS010000705">
    <property type="protein sequence ID" value="VUZ56528.1"/>
    <property type="molecule type" value="Genomic_DNA"/>
</dbReference>
<gene>
    <name evidence="2" type="ORF">WMSIL1_LOCUS14150</name>
</gene>
<feature type="compositionally biased region" description="Polar residues" evidence="1">
    <location>
        <begin position="217"/>
        <end position="229"/>
    </location>
</feature>